<organism evidence="2 3">
    <name type="scientific">Candidatus Abawacabacteria bacterium RBG_16_42_10</name>
    <dbReference type="NCBI Taxonomy" id="1817814"/>
    <lineage>
        <taxon>Bacteria</taxon>
        <taxon>Candidatus Abawacaibacteriota</taxon>
    </lineage>
</organism>
<gene>
    <name evidence="2" type="ORF">A2V81_02580</name>
</gene>
<dbReference type="EMBL" id="MEWR01000008">
    <property type="protein sequence ID" value="OGC82386.1"/>
    <property type="molecule type" value="Genomic_DNA"/>
</dbReference>
<feature type="region of interest" description="Disordered" evidence="1">
    <location>
        <begin position="1"/>
        <end position="29"/>
    </location>
</feature>
<sequence>MEGQSERLEKEQQKPSAISAPSQGPDLDQAAQDIHDVLNSILISPERIKKLAEFAEWKKQFIEKNKYKPGEGVELRKKKELGIATPEELKNLEGDYNRELPELEGVEEG</sequence>
<name>A0A1F4XL59_9BACT</name>
<dbReference type="Proteomes" id="UP000177614">
    <property type="component" value="Unassembled WGS sequence"/>
</dbReference>
<proteinExistence type="predicted"/>
<protein>
    <submittedName>
        <fullName evidence="2">Uncharacterized protein</fullName>
    </submittedName>
</protein>
<evidence type="ECO:0000313" key="3">
    <source>
        <dbReference type="Proteomes" id="UP000177614"/>
    </source>
</evidence>
<accession>A0A1F4XL59</accession>
<reference evidence="2 3" key="1">
    <citation type="journal article" date="2016" name="Nat. Commun.">
        <title>Thousands of microbial genomes shed light on interconnected biogeochemical processes in an aquifer system.</title>
        <authorList>
            <person name="Anantharaman K."/>
            <person name="Brown C.T."/>
            <person name="Hug L.A."/>
            <person name="Sharon I."/>
            <person name="Castelle C.J."/>
            <person name="Probst A.J."/>
            <person name="Thomas B.C."/>
            <person name="Singh A."/>
            <person name="Wilkins M.J."/>
            <person name="Karaoz U."/>
            <person name="Brodie E.L."/>
            <person name="Williams K.H."/>
            <person name="Hubbard S.S."/>
            <person name="Banfield J.F."/>
        </authorList>
    </citation>
    <scope>NUCLEOTIDE SEQUENCE [LARGE SCALE GENOMIC DNA]</scope>
</reference>
<comment type="caution">
    <text evidence="2">The sequence shown here is derived from an EMBL/GenBank/DDBJ whole genome shotgun (WGS) entry which is preliminary data.</text>
</comment>
<dbReference type="STRING" id="1817814.A2V81_02580"/>
<evidence type="ECO:0000256" key="1">
    <source>
        <dbReference type="SAM" id="MobiDB-lite"/>
    </source>
</evidence>
<dbReference type="AlphaFoldDB" id="A0A1F4XL59"/>
<evidence type="ECO:0000313" key="2">
    <source>
        <dbReference type="EMBL" id="OGC82386.1"/>
    </source>
</evidence>
<feature type="compositionally biased region" description="Basic and acidic residues" evidence="1">
    <location>
        <begin position="1"/>
        <end position="13"/>
    </location>
</feature>